<dbReference type="PANTHER" id="PTHR43362:SF1">
    <property type="entry name" value="MANNITOL DEHYDROGENASE 2-RELATED"/>
    <property type="match status" value="1"/>
</dbReference>
<dbReference type="SUPFAM" id="SSF48179">
    <property type="entry name" value="6-phosphogluconate dehydrogenase C-terminal domain-like"/>
    <property type="match status" value="1"/>
</dbReference>
<dbReference type="Proteomes" id="UP001432128">
    <property type="component" value="Chromosome"/>
</dbReference>
<comment type="similarity">
    <text evidence="1">Belongs to the mannitol dehydrogenase family.</text>
</comment>
<dbReference type="Gene3D" id="3.40.50.720">
    <property type="entry name" value="NAD(P)-binding Rossmann-like Domain"/>
    <property type="match status" value="1"/>
</dbReference>
<dbReference type="EC" id="1.1.1.17" evidence="2"/>
<dbReference type="PROSITE" id="PS00974">
    <property type="entry name" value="MANNITOL_DHGENASE"/>
    <property type="match status" value="1"/>
</dbReference>
<evidence type="ECO:0000256" key="1">
    <source>
        <dbReference type="ARBA" id="ARBA00006541"/>
    </source>
</evidence>
<evidence type="ECO:0000256" key="2">
    <source>
        <dbReference type="ARBA" id="ARBA00012939"/>
    </source>
</evidence>
<keyword evidence="5" id="KW-0520">NAD</keyword>
<feature type="domain" description="Mannitol dehydrogenase C-terminal" evidence="8">
    <location>
        <begin position="289"/>
        <end position="457"/>
    </location>
</feature>
<name>A0AAU4JZB6_9NOCA</name>
<sequence length="492" mass="53431">MPALHRATVSDLPGHVGVASHIIDPSALSIGIAHFGVGGFHRAHEAMFVDRLLAAGHTDWAICGIGVLPGDRRITDILAAQDHLYTLATTDADGRRDTRVIGAVADIIFAPDRPRDVLDVLTAPGTRIVSLTITEGGYGVDDTTGEFAPRDPLTLRDLDHPDDPRSVFGFVVAALRMRRDAGLAPFTVMSCDNIEHNGRVARAAVTGFAARHDADLARWIDENVAFPSSMVDRITPATTDAVVEQVGRELGVDDAWPVASEAFAQWVLEDSFSAGRPPFDDVGVVLVDDVEPYEHMKLRLLNASHQVLSHLGVLAGYTYVHEALADADIRGFVGSYMRREALPTLRPVPGVDLDDYITQLLERFSNLAIRDTLARQMVNTSDRVPKFVLPVIADRLRAAASIDHAALMLAAWCAVLDADTIPMIDADTDHLRRLAWADHDRPGAFLENTEVFGRLASSVCLRVAYQLAKCHLQDHGPIGAMRMVAAHSSGVR</sequence>
<keyword evidence="4" id="KW-0560">Oxidoreductase</keyword>
<gene>
    <name evidence="9" type="ORF">OG579_15625</name>
</gene>
<accession>A0AAU4JZB6</accession>
<reference evidence="9 10" key="1">
    <citation type="submission" date="2022-10" db="EMBL/GenBank/DDBJ databases">
        <title>The complete genomes of actinobacterial strains from the NBC collection.</title>
        <authorList>
            <person name="Joergensen T.S."/>
            <person name="Alvarez Arevalo M."/>
            <person name="Sterndorff E.B."/>
            <person name="Faurdal D."/>
            <person name="Vuksanovic O."/>
            <person name="Mourched A.-S."/>
            <person name="Charusanti P."/>
            <person name="Shaw S."/>
            <person name="Blin K."/>
            <person name="Weber T."/>
        </authorList>
    </citation>
    <scope>NUCLEOTIDE SEQUENCE [LARGE SCALE GENOMIC DNA]</scope>
    <source>
        <strain evidence="9 10">NBC_00319</strain>
    </source>
</reference>
<dbReference type="InterPro" id="IPR036291">
    <property type="entry name" value="NAD(P)-bd_dom_sf"/>
</dbReference>
<dbReference type="InterPro" id="IPR023027">
    <property type="entry name" value="Mannitol_DH_CS"/>
</dbReference>
<comment type="catalytic activity">
    <reaction evidence="6">
        <text>D-mannitol 1-phosphate + NAD(+) = beta-D-fructose 6-phosphate + NADH + H(+)</text>
        <dbReference type="Rhea" id="RHEA:19661"/>
        <dbReference type="ChEBI" id="CHEBI:15378"/>
        <dbReference type="ChEBI" id="CHEBI:57540"/>
        <dbReference type="ChEBI" id="CHEBI:57634"/>
        <dbReference type="ChEBI" id="CHEBI:57945"/>
        <dbReference type="ChEBI" id="CHEBI:61381"/>
        <dbReference type="EC" id="1.1.1.17"/>
    </reaction>
</comment>
<dbReference type="InterPro" id="IPR013131">
    <property type="entry name" value="Mannitol_DH_N"/>
</dbReference>
<dbReference type="EMBL" id="CP108021">
    <property type="protein sequence ID" value="WUM19136.1"/>
    <property type="molecule type" value="Genomic_DNA"/>
</dbReference>
<dbReference type="GO" id="GO:0019594">
    <property type="term" value="P:mannitol metabolic process"/>
    <property type="evidence" value="ECO:0007669"/>
    <property type="project" value="InterPro"/>
</dbReference>
<feature type="domain" description="Mannitol dehydrogenase N-terminal" evidence="7">
    <location>
        <begin position="31"/>
        <end position="279"/>
    </location>
</feature>
<dbReference type="AlphaFoldDB" id="A0AAU4JZB6"/>
<dbReference type="Pfam" id="PF08125">
    <property type="entry name" value="Mannitol_dh_C"/>
    <property type="match status" value="1"/>
</dbReference>
<dbReference type="InterPro" id="IPR008927">
    <property type="entry name" value="6-PGluconate_DH-like_C_sf"/>
</dbReference>
<dbReference type="InterPro" id="IPR050988">
    <property type="entry name" value="Mannitol_DH/Oxidoreductase"/>
</dbReference>
<evidence type="ECO:0000259" key="7">
    <source>
        <dbReference type="Pfam" id="PF01232"/>
    </source>
</evidence>
<evidence type="ECO:0000313" key="10">
    <source>
        <dbReference type="Proteomes" id="UP001432128"/>
    </source>
</evidence>
<dbReference type="Pfam" id="PF01232">
    <property type="entry name" value="Mannitol_dh"/>
    <property type="match status" value="1"/>
</dbReference>
<evidence type="ECO:0000313" key="9">
    <source>
        <dbReference type="EMBL" id="WUM19136.1"/>
    </source>
</evidence>
<evidence type="ECO:0000256" key="4">
    <source>
        <dbReference type="ARBA" id="ARBA00023002"/>
    </source>
</evidence>
<dbReference type="SUPFAM" id="SSF51735">
    <property type="entry name" value="NAD(P)-binding Rossmann-fold domains"/>
    <property type="match status" value="1"/>
</dbReference>
<dbReference type="InterPro" id="IPR000669">
    <property type="entry name" value="Mannitol_DH"/>
</dbReference>
<evidence type="ECO:0000256" key="3">
    <source>
        <dbReference type="ARBA" id="ARBA00016219"/>
    </source>
</evidence>
<dbReference type="KEGG" id="whr:OG579_15625"/>
<dbReference type="InterPro" id="IPR013118">
    <property type="entry name" value="Mannitol_DH_C"/>
</dbReference>
<evidence type="ECO:0000259" key="8">
    <source>
        <dbReference type="Pfam" id="PF08125"/>
    </source>
</evidence>
<dbReference type="PANTHER" id="PTHR43362">
    <property type="entry name" value="MANNITOL DEHYDROGENASE DSF1-RELATED"/>
    <property type="match status" value="1"/>
</dbReference>
<proteinExistence type="inferred from homology"/>
<evidence type="ECO:0000256" key="6">
    <source>
        <dbReference type="ARBA" id="ARBA00048615"/>
    </source>
</evidence>
<dbReference type="PRINTS" id="PR00084">
    <property type="entry name" value="MTLDHDRGNASE"/>
</dbReference>
<dbReference type="Gene3D" id="1.10.1040.10">
    <property type="entry name" value="N-(1-d-carboxylethyl)-l-norvaline Dehydrogenase, domain 2"/>
    <property type="match status" value="1"/>
</dbReference>
<evidence type="ECO:0000256" key="5">
    <source>
        <dbReference type="ARBA" id="ARBA00023027"/>
    </source>
</evidence>
<dbReference type="RefSeq" id="WP_328856692.1">
    <property type="nucleotide sequence ID" value="NZ_CP108021.1"/>
</dbReference>
<dbReference type="InterPro" id="IPR013328">
    <property type="entry name" value="6PGD_dom2"/>
</dbReference>
<protein>
    <recommendedName>
        <fullName evidence="3">Mannitol-1-phosphate 5-dehydrogenase</fullName>
        <ecNumber evidence="2">1.1.1.17</ecNumber>
    </recommendedName>
</protein>
<keyword evidence="10" id="KW-1185">Reference proteome</keyword>
<organism evidence="9 10">
    <name type="scientific">Williamsia herbipolensis</name>
    <dbReference type="NCBI Taxonomy" id="1603258"/>
    <lineage>
        <taxon>Bacteria</taxon>
        <taxon>Bacillati</taxon>
        <taxon>Actinomycetota</taxon>
        <taxon>Actinomycetes</taxon>
        <taxon>Mycobacteriales</taxon>
        <taxon>Nocardiaceae</taxon>
        <taxon>Williamsia</taxon>
    </lineage>
</organism>
<dbReference type="GO" id="GO:0008926">
    <property type="term" value="F:mannitol-1-phosphate 5-dehydrogenase activity"/>
    <property type="evidence" value="ECO:0007669"/>
    <property type="project" value="UniProtKB-EC"/>
</dbReference>